<dbReference type="PANTHER" id="PTHR24305:SF78">
    <property type="entry name" value="P450, PUTATIVE (EUROFUNG)-RELATED"/>
    <property type="match status" value="1"/>
</dbReference>
<feature type="transmembrane region" description="Helical" evidence="2">
    <location>
        <begin position="46"/>
        <end position="65"/>
    </location>
</feature>
<dbReference type="SUPFAM" id="SSF48264">
    <property type="entry name" value="Cytochrome P450"/>
    <property type="match status" value="1"/>
</dbReference>
<evidence type="ECO:0000313" key="4">
    <source>
        <dbReference type="Proteomes" id="UP001610335"/>
    </source>
</evidence>
<evidence type="ECO:0000313" key="3">
    <source>
        <dbReference type="EMBL" id="KAL2815061.1"/>
    </source>
</evidence>
<dbReference type="EMBL" id="JBFXLS010000116">
    <property type="protein sequence ID" value="KAL2815061.1"/>
    <property type="molecule type" value="Genomic_DNA"/>
</dbReference>
<feature type="transmembrane region" description="Helical" evidence="2">
    <location>
        <begin position="77"/>
        <end position="98"/>
    </location>
</feature>
<comment type="caution">
    <text evidence="3">The sequence shown here is derived from an EMBL/GenBank/DDBJ whole genome shotgun (WGS) entry which is preliminary data.</text>
</comment>
<keyword evidence="2" id="KW-1133">Transmembrane helix</keyword>
<evidence type="ECO:0000256" key="2">
    <source>
        <dbReference type="SAM" id="Phobius"/>
    </source>
</evidence>
<dbReference type="InterPro" id="IPR050121">
    <property type="entry name" value="Cytochrome_P450_monoxygenase"/>
</dbReference>
<dbReference type="InterPro" id="IPR001128">
    <property type="entry name" value="Cyt_P450"/>
</dbReference>
<accession>A0ABR4HHW5</accession>
<proteinExistence type="inferred from homology"/>
<name>A0ABR4HHW5_9EURO</name>
<protein>
    <submittedName>
        <fullName evidence="3">Cytochrome P450</fullName>
    </submittedName>
</protein>
<dbReference type="Proteomes" id="UP001610335">
    <property type="component" value="Unassembled WGS sequence"/>
</dbReference>
<comment type="similarity">
    <text evidence="1">Belongs to the cytochrome P450 family.</text>
</comment>
<reference evidence="3 4" key="1">
    <citation type="submission" date="2024-07" db="EMBL/GenBank/DDBJ databases">
        <title>Section-level genome sequencing and comparative genomics of Aspergillus sections Usti and Cavernicolus.</title>
        <authorList>
            <consortium name="Lawrence Berkeley National Laboratory"/>
            <person name="Nybo J.L."/>
            <person name="Vesth T.C."/>
            <person name="Theobald S."/>
            <person name="Frisvad J.C."/>
            <person name="Larsen T.O."/>
            <person name="Kjaerboelling I."/>
            <person name="Rothschild-Mancinelli K."/>
            <person name="Lyhne E.K."/>
            <person name="Kogle M.E."/>
            <person name="Barry K."/>
            <person name="Clum A."/>
            <person name="Na H."/>
            <person name="Ledsgaard L."/>
            <person name="Lin J."/>
            <person name="Lipzen A."/>
            <person name="Kuo A."/>
            <person name="Riley R."/>
            <person name="Mondo S."/>
            <person name="LaButti K."/>
            <person name="Haridas S."/>
            <person name="Pangalinan J."/>
            <person name="Salamov A.A."/>
            <person name="Simmons B.A."/>
            <person name="Magnuson J.K."/>
            <person name="Chen J."/>
            <person name="Drula E."/>
            <person name="Henrissat B."/>
            <person name="Wiebenga A."/>
            <person name="Lubbers R.J."/>
            <person name="Gomes A.C."/>
            <person name="Makela M.R."/>
            <person name="Stajich J."/>
            <person name="Grigoriev I.V."/>
            <person name="Mortensen U.H."/>
            <person name="De vries R.P."/>
            <person name="Baker S.E."/>
            <person name="Andersen M.R."/>
        </authorList>
    </citation>
    <scope>NUCLEOTIDE SEQUENCE [LARGE SCALE GENOMIC DNA]</scope>
    <source>
        <strain evidence="3 4">CBS 600.67</strain>
    </source>
</reference>
<dbReference type="CDD" id="cd11061">
    <property type="entry name" value="CYP67-like"/>
    <property type="match status" value="1"/>
</dbReference>
<dbReference type="InterPro" id="IPR036396">
    <property type="entry name" value="Cyt_P450_sf"/>
</dbReference>
<dbReference type="InterPro" id="IPR002401">
    <property type="entry name" value="Cyt_P450_E_grp-I"/>
</dbReference>
<dbReference type="Pfam" id="PF00067">
    <property type="entry name" value="p450"/>
    <property type="match status" value="1"/>
</dbReference>
<dbReference type="PRINTS" id="PR00385">
    <property type="entry name" value="P450"/>
</dbReference>
<keyword evidence="2" id="KW-0812">Transmembrane</keyword>
<gene>
    <name evidence="3" type="ORF">BDW59DRAFT_177761</name>
</gene>
<keyword evidence="4" id="KW-1185">Reference proteome</keyword>
<feature type="transmembrane region" description="Helical" evidence="2">
    <location>
        <begin position="20"/>
        <end position="39"/>
    </location>
</feature>
<evidence type="ECO:0000256" key="1">
    <source>
        <dbReference type="ARBA" id="ARBA00010617"/>
    </source>
</evidence>
<keyword evidence="2" id="KW-0472">Membrane</keyword>
<sequence length="568" mass="64311">MAYSFLSAEALQPALSSDILSLVLAAATLGVLSHVSIFRSFPVEEYLYGLLGFYAATVVAIPVAYLSVTEFSLLQVFFRVGCIASAFNTGLASSIAIYRFFFHRLRRFPGPWPSKLSRFYDTYLAGKSIQYNVEIAKMHEKYGDFFRTGPREICIVRKSAVPLLLSAQSKCGKSTFYAQAQTESKYCNILHTRDFDDHRRRRKAWDRGFSIKALAIYEPNITVKADLLISHIEKNLGQPIDATRWSMFLSFDIMGNVGFGKEFNNLSTGVEHPGIKAVHDHMALVGTMAHVPWLLNLISHLPGATSTMAEFFKWCEDEIVQKHKNWDINQYPRDVVSWLLKAYVEKDVSAAPTATALHEDSRAVLVAGSETTATTLASILYYLCKHPEVLVKLQRLLDEVMPAGSSEWAYDKIKNNISYLDDIINETLRLRPVLLTGGYRVTPAEGIQVDEVYIPGDVNVFVPTQLIQTDERYYVDAKRFVPERWNEKKYMIQEDAPYFPFLYGPYICPGKNLALMSLRISISKLAQLYDIKFAPAETGELFETKTLDTFTTTLPPLHVQFVRRSRGK</sequence>
<dbReference type="PRINTS" id="PR00463">
    <property type="entry name" value="EP450I"/>
</dbReference>
<dbReference type="Gene3D" id="1.10.630.10">
    <property type="entry name" value="Cytochrome P450"/>
    <property type="match status" value="1"/>
</dbReference>
<dbReference type="PANTHER" id="PTHR24305">
    <property type="entry name" value="CYTOCHROME P450"/>
    <property type="match status" value="1"/>
</dbReference>
<organism evidence="3 4">
    <name type="scientific">Aspergillus cavernicola</name>
    <dbReference type="NCBI Taxonomy" id="176166"/>
    <lineage>
        <taxon>Eukaryota</taxon>
        <taxon>Fungi</taxon>
        <taxon>Dikarya</taxon>
        <taxon>Ascomycota</taxon>
        <taxon>Pezizomycotina</taxon>
        <taxon>Eurotiomycetes</taxon>
        <taxon>Eurotiomycetidae</taxon>
        <taxon>Eurotiales</taxon>
        <taxon>Aspergillaceae</taxon>
        <taxon>Aspergillus</taxon>
        <taxon>Aspergillus subgen. Nidulantes</taxon>
    </lineage>
</organism>